<dbReference type="Pfam" id="PF12265">
    <property type="entry name" value="CAF1C_H4-bd"/>
    <property type="match status" value="1"/>
</dbReference>
<keyword evidence="2" id="KW-0677">Repeat</keyword>
<name>M3K7K7_CANMX</name>
<dbReference type="OrthoDB" id="427795at2759"/>
<dbReference type="AlphaFoldDB" id="M3K7K7"/>
<keyword evidence="7" id="KW-1185">Reference proteome</keyword>
<dbReference type="Pfam" id="PF00400">
    <property type="entry name" value="WD40"/>
    <property type="match status" value="2"/>
</dbReference>
<dbReference type="InterPro" id="IPR036322">
    <property type="entry name" value="WD40_repeat_dom_sf"/>
</dbReference>
<evidence type="ECO:0000313" key="7">
    <source>
        <dbReference type="Proteomes" id="UP000011777"/>
    </source>
</evidence>
<evidence type="ECO:0000256" key="4">
    <source>
        <dbReference type="PROSITE-ProRule" id="PRU00221"/>
    </source>
</evidence>
<dbReference type="InterPro" id="IPR022052">
    <property type="entry name" value="Histone-bd_RBBP4-like_N"/>
</dbReference>
<protein>
    <submittedName>
        <fullName evidence="6">Chromatin assembly factor 1 (CAF1) subunit, putative</fullName>
    </submittedName>
</protein>
<sequence>MAAVMDSKVSQELNLVETMDTESTTEENSNIDETTQQNYRVWKKNVPFLYDYLSTNTLLWPSLSVQFFPDITYVNQDQENKNDQELIAQRLLLGTFTLGQAIDHISILQIPSFKNLNENIKISKLDFNPEKEELELSTSSVNKPKVLQKFNHLGDVNKVKYMPQKPNIIASANNLGDLVIYERTRHKSFKNTILDDTDLSKIQIKLSNKFIPSTADIFAIDWNQNREGLLLSGDMNGIINLYDVTKYESQLMNETKYWENNTVGINDIEWFPTHDSLFGTADDNGNVKIYDTRKQEEVSKISIGEAANSIAINPGYATGFATGDSSGIIKTWDLRNLDTPIGEIHSHTDSITQLKWHPKIHSVLGSSSTDQSVRLHNMTDESTIFSHLGHMLGVNDFDWSLADDWMIASVSDDNSLHLWKPSSTVTEQFKVI</sequence>
<accession>M3K7K7</accession>
<evidence type="ECO:0000313" key="6">
    <source>
        <dbReference type="EMBL" id="EMG50844.1"/>
    </source>
</evidence>
<dbReference type="SMART" id="SM00320">
    <property type="entry name" value="WD40"/>
    <property type="match status" value="6"/>
</dbReference>
<dbReference type="InterPro" id="IPR001680">
    <property type="entry name" value="WD40_rpt"/>
</dbReference>
<feature type="repeat" description="WD" evidence="4">
    <location>
        <begin position="344"/>
        <end position="386"/>
    </location>
</feature>
<feature type="domain" description="Histone-binding protein RBBP4-like N-terminal" evidence="5">
    <location>
        <begin position="38"/>
        <end position="111"/>
    </location>
</feature>
<evidence type="ECO:0000256" key="3">
    <source>
        <dbReference type="ARBA" id="ARBA00022853"/>
    </source>
</evidence>
<evidence type="ECO:0000256" key="1">
    <source>
        <dbReference type="ARBA" id="ARBA00022574"/>
    </source>
</evidence>
<keyword evidence="3" id="KW-0156">Chromatin regulator</keyword>
<comment type="caution">
    <text evidence="6">The sequence shown here is derived from an EMBL/GenBank/DDBJ whole genome shotgun (WGS) entry which is preliminary data.</text>
</comment>
<dbReference type="eggNOG" id="KOG0264">
    <property type="taxonomic scope" value="Eukaryota"/>
</dbReference>
<dbReference type="Proteomes" id="UP000011777">
    <property type="component" value="Unassembled WGS sequence"/>
</dbReference>
<organism evidence="6 7">
    <name type="scientific">Candida maltosa (strain Xu316)</name>
    <name type="common">Yeast</name>
    <dbReference type="NCBI Taxonomy" id="1245528"/>
    <lineage>
        <taxon>Eukaryota</taxon>
        <taxon>Fungi</taxon>
        <taxon>Dikarya</taxon>
        <taxon>Ascomycota</taxon>
        <taxon>Saccharomycotina</taxon>
        <taxon>Pichiomycetes</taxon>
        <taxon>Debaryomycetaceae</taxon>
        <taxon>Candida/Lodderomyces clade</taxon>
        <taxon>Candida</taxon>
    </lineage>
</organism>
<dbReference type="OMA" id="MPQNPDV"/>
<dbReference type="EMBL" id="AOGT01000103">
    <property type="protein sequence ID" value="EMG50844.1"/>
    <property type="molecule type" value="Genomic_DNA"/>
</dbReference>
<gene>
    <name evidence="6" type="ORF">G210_0407</name>
</gene>
<dbReference type="InterPro" id="IPR050459">
    <property type="entry name" value="WD_repeat_RBAP46/RBAP48/MSI1"/>
</dbReference>
<dbReference type="SUPFAM" id="SSF50978">
    <property type="entry name" value="WD40 repeat-like"/>
    <property type="match status" value="1"/>
</dbReference>
<evidence type="ECO:0000259" key="5">
    <source>
        <dbReference type="Pfam" id="PF12265"/>
    </source>
</evidence>
<reference evidence="6 7" key="1">
    <citation type="submission" date="2013-02" db="EMBL/GenBank/DDBJ databases">
        <title>Genome sequence of Candida maltosa Xu316, a potential industrial strain for xylitol and ethanol production.</title>
        <authorList>
            <person name="Yu J."/>
            <person name="Wang Q."/>
            <person name="Geng X."/>
            <person name="Bao W."/>
            <person name="He P."/>
            <person name="Cai J."/>
        </authorList>
    </citation>
    <scope>NUCLEOTIDE SEQUENCE [LARGE SCALE GENOMIC DNA]</scope>
    <source>
        <strain evidence="7">Xu316</strain>
    </source>
</reference>
<dbReference type="InterPro" id="IPR015943">
    <property type="entry name" value="WD40/YVTN_repeat-like_dom_sf"/>
</dbReference>
<dbReference type="PROSITE" id="PS50082">
    <property type="entry name" value="WD_REPEATS_2"/>
    <property type="match status" value="1"/>
</dbReference>
<dbReference type="GO" id="GO:0006325">
    <property type="term" value="P:chromatin organization"/>
    <property type="evidence" value="ECO:0007669"/>
    <property type="project" value="UniProtKB-KW"/>
</dbReference>
<proteinExistence type="predicted"/>
<evidence type="ECO:0000256" key="2">
    <source>
        <dbReference type="ARBA" id="ARBA00022737"/>
    </source>
</evidence>
<dbReference type="HOGENOM" id="CLU_020445_3_1_1"/>
<dbReference type="STRING" id="1245528.M3K7K7"/>
<dbReference type="Gene3D" id="2.130.10.10">
    <property type="entry name" value="YVTN repeat-like/Quinoprotein amine dehydrogenase"/>
    <property type="match status" value="1"/>
</dbReference>
<keyword evidence="1 4" id="KW-0853">WD repeat</keyword>
<dbReference type="PANTHER" id="PTHR22850">
    <property type="entry name" value="WD40 REPEAT FAMILY"/>
    <property type="match status" value="1"/>
</dbReference>